<evidence type="ECO:0000256" key="11">
    <source>
        <dbReference type="ARBA" id="ARBA00023180"/>
    </source>
</evidence>
<dbReference type="PROSITE" id="PS00319">
    <property type="entry name" value="APP_CUBD"/>
    <property type="match status" value="1"/>
</dbReference>
<keyword evidence="9 14" id="KW-0472">Membrane</keyword>
<dbReference type="Pfam" id="PF02177">
    <property type="entry name" value="APP_N"/>
    <property type="match status" value="1"/>
</dbReference>
<keyword evidence="2" id="KW-0646">Protease inhibitor</keyword>
<dbReference type="Gene3D" id="2.30.29.30">
    <property type="entry name" value="Pleckstrin-homology domain (PH domain)/Phosphotyrosine-binding domain (PTB)"/>
    <property type="match status" value="1"/>
</dbReference>
<dbReference type="Gene3D" id="1.20.120.770">
    <property type="entry name" value="Amyloid precursor protein, E2 domain"/>
    <property type="match status" value="1"/>
</dbReference>
<evidence type="ECO:0000256" key="12">
    <source>
        <dbReference type="PROSITE-ProRule" id="PRU01217"/>
    </source>
</evidence>
<keyword evidence="10 12" id="KW-1015">Disulfide bond</keyword>
<dbReference type="SUPFAM" id="SSF89811">
    <property type="entry name" value="Amyloid beta a4 protein copper binding domain (domain 2)"/>
    <property type="match status" value="1"/>
</dbReference>
<dbReference type="CDD" id="cd21709">
    <property type="entry name" value="JMTM_APLP2"/>
    <property type="match status" value="1"/>
</dbReference>
<keyword evidence="18" id="KW-1185">Reference proteome</keyword>
<feature type="disulfide bond" evidence="12">
    <location>
        <begin position="149"/>
        <end position="203"/>
    </location>
</feature>
<feature type="compositionally biased region" description="Basic and acidic residues" evidence="13">
    <location>
        <begin position="266"/>
        <end position="277"/>
    </location>
</feature>
<dbReference type="PRINTS" id="PR00203">
    <property type="entry name" value="AMYLOIDA4"/>
</dbReference>
<dbReference type="RefSeq" id="XP_023589831.1">
    <property type="nucleotide sequence ID" value="XM_023734063.1"/>
</dbReference>
<dbReference type="InterPro" id="IPR015849">
    <property type="entry name" value="Amyloid_glyco_heparin-bd"/>
</dbReference>
<comment type="subcellular location">
    <subcellularLocation>
        <location evidence="1">Membrane</location>
        <topology evidence="1">Single-pass type I membrane protein</topology>
    </subcellularLocation>
</comment>
<dbReference type="SMART" id="SM00006">
    <property type="entry name" value="A4_EXTRA"/>
    <property type="match status" value="1"/>
</dbReference>
<evidence type="ECO:0000256" key="8">
    <source>
        <dbReference type="ARBA" id="ARBA00023008"/>
    </source>
</evidence>
<keyword evidence="11" id="KW-0325">Glycoprotein</keyword>
<evidence type="ECO:0000256" key="6">
    <source>
        <dbReference type="ARBA" id="ARBA00022900"/>
    </source>
</evidence>
<evidence type="ECO:0000259" key="16">
    <source>
        <dbReference type="PROSITE" id="PS51869"/>
    </source>
</evidence>
<dbReference type="PROSITE" id="PS00320">
    <property type="entry name" value="APP_INTRA"/>
    <property type="match status" value="1"/>
</dbReference>
<dbReference type="InterPro" id="IPR036176">
    <property type="entry name" value="E2_sf"/>
</dbReference>
<evidence type="ECO:0000256" key="4">
    <source>
        <dbReference type="ARBA" id="ARBA00022723"/>
    </source>
</evidence>
<feature type="disulfide bond" evidence="12">
    <location>
        <begin position="116"/>
        <end position="123"/>
    </location>
</feature>
<name>A0A2Y9R8R2_TRIMA</name>
<feature type="region of interest" description="Disordered" evidence="13">
    <location>
        <begin position="210"/>
        <end position="232"/>
    </location>
</feature>
<accession>A0A2Y9R8R2</accession>
<evidence type="ECO:0000259" key="17">
    <source>
        <dbReference type="PROSITE" id="PS51870"/>
    </source>
</evidence>
<dbReference type="InterPro" id="IPR019543">
    <property type="entry name" value="APP_amyloid_C"/>
</dbReference>
<feature type="domain" description="E1" evidence="16">
    <location>
        <begin position="46"/>
        <end position="205"/>
    </location>
</feature>
<dbReference type="InterPro" id="IPR036669">
    <property type="entry name" value="Amyloid_Cu-bd_sf"/>
</dbReference>
<dbReference type="Pfam" id="PF12925">
    <property type="entry name" value="APP_E2"/>
    <property type="match status" value="1"/>
</dbReference>
<keyword evidence="6" id="KW-0722">Serine protease inhibitor</keyword>
<protein>
    <submittedName>
        <fullName evidence="19">Amyloid beta precursor like protein 2 isoform X5</fullName>
    </submittedName>
</protein>
<evidence type="ECO:0000256" key="2">
    <source>
        <dbReference type="ARBA" id="ARBA00022690"/>
    </source>
</evidence>
<feature type="disulfide bond" evidence="12">
    <location>
        <begin position="160"/>
        <end position="190"/>
    </location>
</feature>
<dbReference type="GO" id="GO:0099503">
    <property type="term" value="C:secretory vesicle"/>
    <property type="evidence" value="ECO:0007669"/>
    <property type="project" value="UniProtKB-ARBA"/>
</dbReference>
<evidence type="ECO:0000313" key="18">
    <source>
        <dbReference type="Proteomes" id="UP000248480"/>
    </source>
</evidence>
<evidence type="ECO:0000256" key="15">
    <source>
        <dbReference type="SAM" id="SignalP"/>
    </source>
</evidence>
<evidence type="ECO:0000256" key="13">
    <source>
        <dbReference type="SAM" id="MobiDB-lite"/>
    </source>
</evidence>
<evidence type="ECO:0000256" key="1">
    <source>
        <dbReference type="ARBA" id="ARBA00004479"/>
    </source>
</evidence>
<keyword evidence="4" id="KW-0479">Metal-binding</keyword>
<feature type="chain" id="PRO_5016137695" evidence="15">
    <location>
        <begin position="32"/>
        <end position="703"/>
    </location>
</feature>
<comment type="caution">
    <text evidence="12">Lacks conserved residue(s) required for the propagation of feature annotation.</text>
</comment>
<dbReference type="FunFam" id="1.20.120.770:FF:000001">
    <property type="entry name" value="Amyloid beta A4 protein-like isoform 1"/>
    <property type="match status" value="1"/>
</dbReference>
<proteinExistence type="inferred from homology"/>
<dbReference type="Pfam" id="PF10515">
    <property type="entry name" value="APP_amyloid"/>
    <property type="match status" value="1"/>
</dbReference>
<evidence type="ECO:0000256" key="3">
    <source>
        <dbReference type="ARBA" id="ARBA00022692"/>
    </source>
</evidence>
<dbReference type="CTD" id="334"/>
<evidence type="ECO:0000256" key="5">
    <source>
        <dbReference type="ARBA" id="ARBA00022729"/>
    </source>
</evidence>
<feature type="domain" description="E2" evidence="17">
    <location>
        <begin position="313"/>
        <end position="504"/>
    </location>
</feature>
<feature type="compositionally biased region" description="Acidic residues" evidence="13">
    <location>
        <begin position="216"/>
        <end position="229"/>
    </location>
</feature>
<feature type="signal peptide" evidence="15">
    <location>
        <begin position="1"/>
        <end position="31"/>
    </location>
</feature>
<dbReference type="Gene3D" id="3.30.1490.140">
    <property type="entry name" value="Amyloidogenic glycoprotein, copper-binding domain"/>
    <property type="match status" value="1"/>
</dbReference>
<dbReference type="AlphaFoldDB" id="A0A2Y9R8R2"/>
<dbReference type="GO" id="GO:0008201">
    <property type="term" value="F:heparin binding"/>
    <property type="evidence" value="ECO:0007669"/>
    <property type="project" value="UniProtKB-UniRule"/>
</dbReference>
<dbReference type="Gene3D" id="3.90.570.10">
    <property type="entry name" value="Amyloidogenic glycoprotein, heparin-binding domain"/>
    <property type="match status" value="1"/>
</dbReference>
<evidence type="ECO:0000256" key="10">
    <source>
        <dbReference type="ARBA" id="ARBA00023157"/>
    </source>
</evidence>
<keyword evidence="3 14" id="KW-0812">Transmembrane</keyword>
<feature type="compositionally biased region" description="Acidic residues" evidence="13">
    <location>
        <begin position="249"/>
        <end position="265"/>
    </location>
</feature>
<keyword evidence="8" id="KW-0186">Copper</keyword>
<comment type="similarity">
    <text evidence="12">Belongs to the APP family.</text>
</comment>
<dbReference type="InterPro" id="IPR011993">
    <property type="entry name" value="PH-like_dom_sf"/>
</dbReference>
<dbReference type="InterPro" id="IPR008154">
    <property type="entry name" value="Amyloid_glyco_extra"/>
</dbReference>
<dbReference type="InterPro" id="IPR036454">
    <property type="entry name" value="Amyloid_glyco_heparin-bd_sf"/>
</dbReference>
<dbReference type="Gene3D" id="6.10.250.1670">
    <property type="match status" value="1"/>
</dbReference>
<dbReference type="PROSITE" id="PS51870">
    <property type="entry name" value="APP_E2"/>
    <property type="match status" value="1"/>
</dbReference>
<dbReference type="InterPro" id="IPR008155">
    <property type="entry name" value="Amyloid_glyco"/>
</dbReference>
<feature type="region of interest" description="Disordered" evidence="13">
    <location>
        <begin position="546"/>
        <end position="571"/>
    </location>
</feature>
<dbReference type="InterPro" id="IPR019745">
    <property type="entry name" value="Amyloid_glyco_intracell_CS"/>
</dbReference>
<dbReference type="GO" id="GO:0007417">
    <property type="term" value="P:central nervous system development"/>
    <property type="evidence" value="ECO:0007669"/>
    <property type="project" value="TreeGrafter"/>
</dbReference>
<feature type="region of interest" description="Disordered" evidence="13">
    <location>
        <begin position="249"/>
        <end position="310"/>
    </location>
</feature>
<dbReference type="GeneID" id="101360680"/>
<dbReference type="PANTHER" id="PTHR23103:SF14">
    <property type="entry name" value="AMYLOID BETA PRECURSOR LIKE PROTEIN 2"/>
    <property type="match status" value="1"/>
</dbReference>
<organism evidence="18 19">
    <name type="scientific">Trichechus manatus latirostris</name>
    <name type="common">Florida manatee</name>
    <dbReference type="NCBI Taxonomy" id="127582"/>
    <lineage>
        <taxon>Eukaryota</taxon>
        <taxon>Metazoa</taxon>
        <taxon>Chordata</taxon>
        <taxon>Craniata</taxon>
        <taxon>Vertebrata</taxon>
        <taxon>Euteleostomi</taxon>
        <taxon>Mammalia</taxon>
        <taxon>Eutheria</taxon>
        <taxon>Afrotheria</taxon>
        <taxon>Sirenia</taxon>
        <taxon>Trichechidae</taxon>
        <taxon>Trichechus</taxon>
    </lineage>
</organism>
<feature type="region of interest" description="CuBD subdomain" evidence="12">
    <location>
        <begin position="147"/>
        <end position="205"/>
    </location>
</feature>
<dbReference type="SUPFAM" id="SSF109843">
    <property type="entry name" value="CAPPD, an extracellular domain of amyloid beta A4 protein"/>
    <property type="match status" value="1"/>
</dbReference>
<evidence type="ECO:0000313" key="19">
    <source>
        <dbReference type="RefSeq" id="XP_023589831.1"/>
    </source>
</evidence>
<feature type="region of interest" description="GFLD subdomain" evidence="12">
    <location>
        <begin position="46"/>
        <end position="139"/>
    </location>
</feature>
<dbReference type="SUPFAM" id="SSF56491">
    <property type="entry name" value="A heparin-binding domain"/>
    <property type="match status" value="1"/>
</dbReference>
<dbReference type="InterPro" id="IPR011178">
    <property type="entry name" value="Amyloid_glyco_Cu-bd"/>
</dbReference>
<dbReference type="PANTHER" id="PTHR23103">
    <property type="entry name" value="ALZHEIMER'S DISEASE BETA-AMYLOID RELATED"/>
    <property type="match status" value="1"/>
</dbReference>
<dbReference type="InterPro" id="IPR019744">
    <property type="entry name" value="APP_CUBD_CS"/>
</dbReference>
<dbReference type="GO" id="GO:0012505">
    <property type="term" value="C:endomembrane system"/>
    <property type="evidence" value="ECO:0007669"/>
    <property type="project" value="UniProtKB-ARBA"/>
</dbReference>
<dbReference type="GO" id="GO:0007409">
    <property type="term" value="P:axonogenesis"/>
    <property type="evidence" value="ECO:0007669"/>
    <property type="project" value="TreeGrafter"/>
</dbReference>
<dbReference type="InterPro" id="IPR024329">
    <property type="entry name" value="Amyloid_glyco_E2_domain"/>
</dbReference>
<dbReference type="GO" id="GO:0016020">
    <property type="term" value="C:membrane"/>
    <property type="evidence" value="ECO:0007669"/>
    <property type="project" value="UniProtKB-SubCell"/>
</dbReference>
<gene>
    <name evidence="19" type="primary">APLP2</name>
</gene>
<dbReference type="Pfam" id="PF12924">
    <property type="entry name" value="APP_Cu_bd"/>
    <property type="match status" value="1"/>
</dbReference>
<evidence type="ECO:0000256" key="7">
    <source>
        <dbReference type="ARBA" id="ARBA00022989"/>
    </source>
</evidence>
<feature type="disulfide bond" evidence="12">
    <location>
        <begin position="174"/>
        <end position="202"/>
    </location>
</feature>
<evidence type="ECO:0000256" key="9">
    <source>
        <dbReference type="ARBA" id="ARBA00023136"/>
    </source>
</evidence>
<evidence type="ECO:0000256" key="14">
    <source>
        <dbReference type="SAM" id="Phobius"/>
    </source>
</evidence>
<keyword evidence="7 14" id="KW-1133">Transmembrane helix</keyword>
<dbReference type="PROSITE" id="PS51869">
    <property type="entry name" value="APP_E1"/>
    <property type="match status" value="1"/>
</dbReference>
<dbReference type="Proteomes" id="UP000248480">
    <property type="component" value="Unplaced"/>
</dbReference>
<dbReference type="GO" id="GO:0004867">
    <property type="term" value="F:serine-type endopeptidase inhibitor activity"/>
    <property type="evidence" value="ECO:0007669"/>
    <property type="project" value="UniProtKB-KW"/>
</dbReference>
<keyword evidence="5 15" id="KW-0732">Signal</keyword>
<sequence>MAVTRTAATAAMGRLLVLLLLGLTAPAAALAGYIEALAANAGTGFAVAEPQIAMFCGKLNMHVNIQTGKWEPDPTGTKGCFETKEEVLQYCQEMYPELQITNVMEANQPVSVDNWCRRDKRQCKSHLVIPFKCLVGEFVSDVLLVPEKCQFFHKERMEVCENHQHWHTVVREACLTQGMTLHSYGMLLPCGVDRFHGTEYVCCPQTKITDSTVSKEEEEEEEDDGDDDYDIYKSEFPTEADLEDFTEAAVDEDDEDEEEGEEVVEDRDYYYDTFKEDDYNEESPTEPSSDGIISEKEITQDVKVPPTPLPTNDVDVYFETSADDNEHARFQKAKEQLEIRHRNRMDRVKKEWEEAELQAKNLPKAERQTLIQHFQAMVKALEKEAASEKQQLVETHLARVEATLNDRRRVALENYLAALQSDPPRPHRILQALRRYVRAENKDRLHTVRHYQHVLAVDPEKAAQMKSQVMTHLHVIEERRNQSLSLLYKVPYVAQEIQEEIDELLQEQRADMDQFTASISETPVDVRVSSEESDEILPFHPFHPFPSLPESEDSQPELYHPVKKGSGAEEQDRGLIGAEEKAINSKSEVDENMVIDETLDVKEMIFNAERVGGLQEEPESVGPLREDFSLSSSALIGLLVIAVAIATIIVISLVMLRKRQYGTISHGIVEVDPMLTPEERHLNKMQNHGYENPTYKYLEQMQI</sequence>
<reference evidence="19" key="1">
    <citation type="submission" date="2025-08" db="UniProtKB">
        <authorList>
            <consortium name="RefSeq"/>
        </authorList>
    </citation>
    <scope>IDENTIFICATION</scope>
</reference>
<feature type="transmembrane region" description="Helical" evidence="14">
    <location>
        <begin position="634"/>
        <end position="656"/>
    </location>
</feature>
<dbReference type="GO" id="GO:0046914">
    <property type="term" value="F:transition metal ion binding"/>
    <property type="evidence" value="ECO:0007669"/>
    <property type="project" value="InterPro"/>
</dbReference>
<dbReference type="FunFam" id="3.30.1490.140:FF:000001">
    <property type="entry name" value="Amyloid beta (A4) protein b"/>
    <property type="match status" value="1"/>
</dbReference>